<dbReference type="PANTHER" id="PTHR44281">
    <property type="entry name" value="SPINDLE ASSEMBLY ABNORMAL PROTEIN 6 HOMOLOG"/>
    <property type="match status" value="1"/>
</dbReference>
<dbReference type="SUPFAM" id="SSF57997">
    <property type="entry name" value="Tropomyosin"/>
    <property type="match status" value="1"/>
</dbReference>
<dbReference type="EMBL" id="HBUF01167885">
    <property type="protein sequence ID" value="CAG6651502.1"/>
    <property type="molecule type" value="Transcribed_RNA"/>
</dbReference>
<evidence type="ECO:0000256" key="1">
    <source>
        <dbReference type="SAM" id="MobiDB-lite"/>
    </source>
</evidence>
<dbReference type="EMBL" id="HBUF01664079">
    <property type="protein sequence ID" value="CAG6789255.1"/>
    <property type="molecule type" value="Transcribed_RNA"/>
</dbReference>
<dbReference type="AlphaFoldDB" id="A0A8D9FI31"/>
<accession>A0A8D9FI31</accession>
<sequence>MDTGNDLSGIVHTIKELEESRNEFLCENHELHDTIIDLEAELEELENIHRDNQTKIDEYEGILQGLQREHKTLLSAVSTKDMEIAELRGVHREMEDMKRHNENLFRDLNACQNKMCKLKDYIAQLEETCQEKEQCVARNEQQLQQLQHKITDLKRTVDCLAEENAQLARRYEDCKKTLEDAIMENDRFNEKLRMCEMARQKIEDCVNKNQSYIKQLKNELAKEQQNNAKLEQKLKALEEELAKYKREIAQLKEEIMGLNEEVDDKHSELEECHAELKRKIDEFENYKNTITSLKQKIMNNRDKNVGCSNMFGESRSRTHGSKNKQKCGPQRDEKPLSRSPNRNPCKQNIKKPRISKKSFKTKKNC</sequence>
<reference evidence="2" key="1">
    <citation type="submission" date="2021-05" db="EMBL/GenBank/DDBJ databases">
        <authorList>
            <person name="Alioto T."/>
            <person name="Alioto T."/>
            <person name="Gomez Garrido J."/>
        </authorList>
    </citation>
    <scope>NUCLEOTIDE SEQUENCE</scope>
</reference>
<dbReference type="Gene3D" id="6.10.250.3110">
    <property type="match status" value="1"/>
</dbReference>
<evidence type="ECO:0000313" key="2">
    <source>
        <dbReference type="EMBL" id="CAG6789255.1"/>
    </source>
</evidence>
<organism evidence="2">
    <name type="scientific">Cacopsylla melanoneura</name>
    <dbReference type="NCBI Taxonomy" id="428564"/>
    <lineage>
        <taxon>Eukaryota</taxon>
        <taxon>Metazoa</taxon>
        <taxon>Ecdysozoa</taxon>
        <taxon>Arthropoda</taxon>
        <taxon>Hexapoda</taxon>
        <taxon>Insecta</taxon>
        <taxon>Pterygota</taxon>
        <taxon>Neoptera</taxon>
        <taxon>Paraneoptera</taxon>
        <taxon>Hemiptera</taxon>
        <taxon>Sternorrhyncha</taxon>
        <taxon>Psylloidea</taxon>
        <taxon>Psyllidae</taxon>
        <taxon>Psyllinae</taxon>
        <taxon>Cacopsylla</taxon>
    </lineage>
</organism>
<feature type="compositionally biased region" description="Basic residues" evidence="1">
    <location>
        <begin position="348"/>
        <end position="365"/>
    </location>
</feature>
<name>A0A8D9FI31_9HEMI</name>
<feature type="region of interest" description="Disordered" evidence="1">
    <location>
        <begin position="302"/>
        <end position="365"/>
    </location>
</feature>
<protein>
    <submittedName>
        <fullName evidence="2">Uncharacterized protein</fullName>
    </submittedName>
</protein>
<proteinExistence type="predicted"/>
<dbReference type="Gene3D" id="1.10.287.1490">
    <property type="match status" value="1"/>
</dbReference>
<dbReference type="PANTHER" id="PTHR44281:SF2">
    <property type="entry name" value="SPINDLE ASSEMBLY ABNORMAL PROTEIN 6 HOMOLOG"/>
    <property type="match status" value="1"/>
</dbReference>